<organism evidence="1 2">
    <name type="scientific">Sinomicrobium pectinilyticum</name>
    <dbReference type="NCBI Taxonomy" id="1084421"/>
    <lineage>
        <taxon>Bacteria</taxon>
        <taxon>Pseudomonadati</taxon>
        <taxon>Bacteroidota</taxon>
        <taxon>Flavobacteriia</taxon>
        <taxon>Flavobacteriales</taxon>
        <taxon>Flavobacteriaceae</taxon>
        <taxon>Sinomicrobium</taxon>
    </lineage>
</organism>
<dbReference type="OrthoDB" id="1525151at2"/>
<comment type="caution">
    <text evidence="1">The sequence shown here is derived from an EMBL/GenBank/DDBJ whole genome shotgun (WGS) entry which is preliminary data.</text>
</comment>
<gene>
    <name evidence="1" type="primary">thiS</name>
    <name evidence="1" type="ORF">ED312_22260</name>
</gene>
<dbReference type="PANTHER" id="PTHR34472:SF1">
    <property type="entry name" value="SULFUR CARRIER PROTEIN THIS"/>
    <property type="match status" value="1"/>
</dbReference>
<evidence type="ECO:0000313" key="1">
    <source>
        <dbReference type="EMBL" id="RNL69993.1"/>
    </source>
</evidence>
<dbReference type="PANTHER" id="PTHR34472">
    <property type="entry name" value="SULFUR CARRIER PROTEIN THIS"/>
    <property type="match status" value="1"/>
</dbReference>
<dbReference type="SUPFAM" id="SSF54285">
    <property type="entry name" value="MoaD/ThiS"/>
    <property type="match status" value="1"/>
</dbReference>
<dbReference type="InterPro" id="IPR016155">
    <property type="entry name" value="Mopterin_synth/thiamin_S_b"/>
</dbReference>
<proteinExistence type="predicted"/>
<dbReference type="InterPro" id="IPR012675">
    <property type="entry name" value="Beta-grasp_dom_sf"/>
</dbReference>
<dbReference type="Gene3D" id="3.10.20.30">
    <property type="match status" value="1"/>
</dbReference>
<dbReference type="CDD" id="cd00565">
    <property type="entry name" value="Ubl_ThiS"/>
    <property type="match status" value="1"/>
</dbReference>
<dbReference type="Proteomes" id="UP000267469">
    <property type="component" value="Unassembled WGS sequence"/>
</dbReference>
<dbReference type="EMBL" id="RJTM01000179">
    <property type="protein sequence ID" value="RNL69993.1"/>
    <property type="molecule type" value="Genomic_DNA"/>
</dbReference>
<evidence type="ECO:0000313" key="2">
    <source>
        <dbReference type="Proteomes" id="UP000267469"/>
    </source>
</evidence>
<dbReference type="InterPro" id="IPR010035">
    <property type="entry name" value="Thi_S"/>
</dbReference>
<name>A0A3N0D410_SINP1</name>
<reference evidence="1 2" key="1">
    <citation type="submission" date="2018-10" db="EMBL/GenBank/DDBJ databases">
        <title>Sinomicrobium pectinilyticum sp. nov., a pectinase-producing bacterium isolated from alkaline and saline soil, and emended description of the genus Sinomicrobium.</title>
        <authorList>
            <person name="Cheng B."/>
            <person name="Li C."/>
            <person name="Lai Q."/>
            <person name="Du M."/>
            <person name="Shao Z."/>
            <person name="Xu P."/>
            <person name="Yang C."/>
        </authorList>
    </citation>
    <scope>NUCLEOTIDE SEQUENCE [LARGE SCALE GENOMIC DNA]</scope>
    <source>
        <strain evidence="1 2">5DNS001</strain>
    </source>
</reference>
<dbReference type="RefSeq" id="WP_123218221.1">
    <property type="nucleotide sequence ID" value="NZ_RJTM01000179.1"/>
</dbReference>
<dbReference type="AlphaFoldDB" id="A0A3N0D410"/>
<protein>
    <submittedName>
        <fullName evidence="1">Sulfur carrier protein ThiS</fullName>
    </submittedName>
</protein>
<dbReference type="NCBIfam" id="TIGR01683">
    <property type="entry name" value="thiS"/>
    <property type="match status" value="1"/>
</dbReference>
<sequence>METITVNVNDKAVSLASQSTITDLIQHMAIPPQGIAIALSSSSEEEFFREIIPQKQWTTYILSDKQDILIIKATQGG</sequence>
<keyword evidence="2" id="KW-1185">Reference proteome</keyword>
<accession>A0A3N0D410</accession>